<dbReference type="InterPro" id="IPR027417">
    <property type="entry name" value="P-loop_NTPase"/>
</dbReference>
<dbReference type="InterPro" id="IPR010929">
    <property type="entry name" value="PDR_CDR_ABC"/>
</dbReference>
<dbReference type="VEuPathDB" id="FungiDB:HZS61_007952"/>
<sequence length="784" mass="88196">MGDANDTRHERKPSGVLERQELQNLVRIASNLRERQSVPVEANSDLSDNDDDPRLDPSSKSFNHYRWAQRALTSLNNSGITLERQAVVFSGLSVSGSGSSLQFQETVISSLMVPFRLAARVLGSVSVPRRRILRSFDGFLQSGELLLVLGRPGSGCSTFLKTLCGHLEGLTLEPESKIHFQGISFEQMTKQYRGEVAYNQEVDEHFPHLTVGETLSFAAAARVPQRCPPGLTRKDFIDTIVKVVMAVFGLSHTYHTKVGNNFVRGVSGGERKRVSIAEMFLSRARIGAWDNSTRGLDATTALRFIKSLRLSADLGRSCHAVAAYQSSQSMYDLFDKVVILYEGHEIFYGPCRRAVEYFQDMGWHRDPRQVSSDFLTAITNPGERKPRPGMEDKVPRTAAEFAEYWRRSQDYERLKADISAYEREHPLDKDTGKQFHESHKKQQARHTRPTSPYLLSIPMQIRVCLRRAFQRMRNDIPTTMSTVIAQLVLSFIIGSMFYKSPNTSNAFFQKGAVIFFAVLMNALITINEIMQLYSQRPIVEKQARYAFVHPFTEALASVVIDLPIKLFRCSLFSVVLYFLVNLRREPAQFFIFYLFLITTVLVMSGIFRSAASATRTIGQAMGIAGILVLAIAVYSGFMVPQAYMHPWLAWIRWINPICYAFEGLLSNEFHGREFDCAQLVPPYGTGDSVICAAVGAVPGQRSISGDAFLEANYGYTHAHLWRNYGILVAFLVFFHLVYLAATEFNKGRGSKAEALVFRPGHAPLDAIQVLKYLRTAAKEAFSRL</sequence>
<dbReference type="InterPro" id="IPR029481">
    <property type="entry name" value="ABC_trans_N"/>
</dbReference>
<evidence type="ECO:0000256" key="7">
    <source>
        <dbReference type="SAM" id="MobiDB-lite"/>
    </source>
</evidence>
<evidence type="ECO:0000259" key="9">
    <source>
        <dbReference type="PROSITE" id="PS50893"/>
    </source>
</evidence>
<dbReference type="VEuPathDB" id="FungiDB:FOMG_08675"/>
<dbReference type="GO" id="GO:0016887">
    <property type="term" value="F:ATP hydrolysis activity"/>
    <property type="evidence" value="ECO:0007669"/>
    <property type="project" value="InterPro"/>
</dbReference>
<evidence type="ECO:0000256" key="3">
    <source>
        <dbReference type="ARBA" id="ARBA00022448"/>
    </source>
</evidence>
<evidence type="ECO:0000313" key="11">
    <source>
        <dbReference type="Proteomes" id="UP000285084"/>
    </source>
</evidence>
<dbReference type="Pfam" id="PF00005">
    <property type="entry name" value="ABC_tran"/>
    <property type="match status" value="1"/>
</dbReference>
<dbReference type="PROSITE" id="PS00211">
    <property type="entry name" value="ABC_TRANSPORTER_1"/>
    <property type="match status" value="1"/>
</dbReference>
<dbReference type="VEuPathDB" id="FungiDB:FOC1_g10004748"/>
<gene>
    <name evidence="10" type="ORF">BFJ69_g15488</name>
</gene>
<feature type="domain" description="ABC transporter" evidence="9">
    <location>
        <begin position="101"/>
        <end position="367"/>
    </location>
</feature>
<dbReference type="Pfam" id="PF06422">
    <property type="entry name" value="PDR_CDR"/>
    <property type="match status" value="1"/>
</dbReference>
<dbReference type="Pfam" id="PF01061">
    <property type="entry name" value="ABC2_membrane"/>
    <property type="match status" value="1"/>
</dbReference>
<dbReference type="VEuPathDB" id="FungiDB:FOXG_12868"/>
<dbReference type="SUPFAM" id="SSF52540">
    <property type="entry name" value="P-loop containing nucleoside triphosphate hydrolases"/>
    <property type="match status" value="1"/>
</dbReference>
<accession>A0A420ME37</accession>
<keyword evidence="3" id="KW-0813">Transport</keyword>
<dbReference type="InterPro" id="IPR013525">
    <property type="entry name" value="ABC2_TM"/>
</dbReference>
<feature type="transmembrane region" description="Helical" evidence="8">
    <location>
        <begin position="554"/>
        <end position="578"/>
    </location>
</feature>
<proteinExistence type="inferred from homology"/>
<name>A0A420ME37_FUSOX</name>
<evidence type="ECO:0000256" key="5">
    <source>
        <dbReference type="ARBA" id="ARBA00022989"/>
    </source>
</evidence>
<feature type="transmembrane region" description="Helical" evidence="8">
    <location>
        <begin position="513"/>
        <end position="533"/>
    </location>
</feature>
<evidence type="ECO:0000256" key="4">
    <source>
        <dbReference type="ARBA" id="ARBA00022692"/>
    </source>
</evidence>
<feature type="transmembrane region" description="Helical" evidence="8">
    <location>
        <begin position="724"/>
        <end position="741"/>
    </location>
</feature>
<comment type="subcellular location">
    <subcellularLocation>
        <location evidence="1">Membrane</location>
        <topology evidence="1">Multi-pass membrane protein</topology>
    </subcellularLocation>
</comment>
<dbReference type="VEuPathDB" id="FungiDB:FOZG_14825"/>
<dbReference type="PANTHER" id="PTHR19241">
    <property type="entry name" value="ATP-BINDING CASSETTE TRANSPORTER"/>
    <property type="match status" value="1"/>
</dbReference>
<comment type="similarity">
    <text evidence="2">Belongs to the ABC transporter superfamily. ABCG family. PDR (TC 3.A.1.205) subfamily.</text>
</comment>
<evidence type="ECO:0000256" key="8">
    <source>
        <dbReference type="SAM" id="Phobius"/>
    </source>
</evidence>
<dbReference type="GO" id="GO:0140359">
    <property type="term" value="F:ABC-type transporter activity"/>
    <property type="evidence" value="ECO:0007669"/>
    <property type="project" value="InterPro"/>
</dbReference>
<keyword evidence="5 8" id="KW-1133">Transmembrane helix</keyword>
<dbReference type="InterPro" id="IPR034001">
    <property type="entry name" value="ABCG_PDR_1"/>
</dbReference>
<dbReference type="InterPro" id="IPR003439">
    <property type="entry name" value="ABC_transporter-like_ATP-bd"/>
</dbReference>
<dbReference type="VEuPathDB" id="FungiDB:FOC4_g10012007"/>
<evidence type="ECO:0000256" key="2">
    <source>
        <dbReference type="ARBA" id="ARBA00006012"/>
    </source>
</evidence>
<feature type="transmembrane region" description="Helical" evidence="8">
    <location>
        <begin position="590"/>
        <end position="611"/>
    </location>
</feature>
<feature type="compositionally biased region" description="Basic residues" evidence="7">
    <location>
        <begin position="438"/>
        <end position="448"/>
    </location>
</feature>
<feature type="transmembrane region" description="Helical" evidence="8">
    <location>
        <begin position="623"/>
        <end position="643"/>
    </location>
</feature>
<dbReference type="GO" id="GO:0016020">
    <property type="term" value="C:membrane"/>
    <property type="evidence" value="ECO:0007669"/>
    <property type="project" value="UniProtKB-SubCell"/>
</dbReference>
<keyword evidence="4 8" id="KW-0812">Transmembrane</keyword>
<evidence type="ECO:0000256" key="6">
    <source>
        <dbReference type="ARBA" id="ARBA00023136"/>
    </source>
</evidence>
<dbReference type="Proteomes" id="UP000285084">
    <property type="component" value="Unassembled WGS sequence"/>
</dbReference>
<reference evidence="10 11" key="1">
    <citation type="journal article" date="2018" name="Sci. Rep.">
        <title>Characterisation of pathogen-specific regions and novel effector candidates in Fusarium oxysporum f. sp. cepae.</title>
        <authorList>
            <person name="Armitage A.D."/>
            <person name="Taylor A."/>
            <person name="Sobczyk M.K."/>
            <person name="Baxter L."/>
            <person name="Greenfield B.P."/>
            <person name="Bates H.J."/>
            <person name="Wilson F."/>
            <person name="Jackson A.C."/>
            <person name="Ott S."/>
            <person name="Harrison R.J."/>
            <person name="Clarkson J.P."/>
        </authorList>
    </citation>
    <scope>NUCLEOTIDE SEQUENCE [LARGE SCALE GENOMIC DNA]</scope>
    <source>
        <strain evidence="10 11">Fo_A13</strain>
    </source>
</reference>
<keyword evidence="6 8" id="KW-0472">Membrane</keyword>
<dbReference type="AlphaFoldDB" id="A0A420ME37"/>
<dbReference type="CDD" id="cd03233">
    <property type="entry name" value="ABCG_PDR_domain1"/>
    <property type="match status" value="1"/>
</dbReference>
<evidence type="ECO:0000313" key="10">
    <source>
        <dbReference type="EMBL" id="RKK66341.1"/>
    </source>
</evidence>
<protein>
    <submittedName>
        <fullName evidence="10">Multidrug resistance protein CDR2</fullName>
    </submittedName>
</protein>
<dbReference type="VEuPathDB" id="FungiDB:FOIG_10996"/>
<feature type="region of interest" description="Disordered" evidence="7">
    <location>
        <begin position="427"/>
        <end position="449"/>
    </location>
</feature>
<dbReference type="Pfam" id="PF14510">
    <property type="entry name" value="ABC_trans_N"/>
    <property type="match status" value="1"/>
</dbReference>
<dbReference type="GO" id="GO:0005524">
    <property type="term" value="F:ATP binding"/>
    <property type="evidence" value="ECO:0007669"/>
    <property type="project" value="InterPro"/>
</dbReference>
<dbReference type="InterPro" id="IPR017871">
    <property type="entry name" value="ABC_transporter-like_CS"/>
</dbReference>
<feature type="transmembrane region" description="Helical" evidence="8">
    <location>
        <begin position="476"/>
        <end position="498"/>
    </location>
</feature>
<dbReference type="EMBL" id="MRCX01000302">
    <property type="protein sequence ID" value="RKK66341.1"/>
    <property type="molecule type" value="Genomic_DNA"/>
</dbReference>
<feature type="region of interest" description="Disordered" evidence="7">
    <location>
        <begin position="36"/>
        <end position="60"/>
    </location>
</feature>
<feature type="compositionally biased region" description="Basic and acidic residues" evidence="7">
    <location>
        <begin position="427"/>
        <end position="437"/>
    </location>
</feature>
<evidence type="ECO:0000256" key="1">
    <source>
        <dbReference type="ARBA" id="ARBA00004141"/>
    </source>
</evidence>
<organism evidence="10 11">
    <name type="scientific">Fusarium oxysporum</name>
    <name type="common">Fusarium vascular wilt</name>
    <dbReference type="NCBI Taxonomy" id="5507"/>
    <lineage>
        <taxon>Eukaryota</taxon>
        <taxon>Fungi</taxon>
        <taxon>Dikarya</taxon>
        <taxon>Ascomycota</taxon>
        <taxon>Pezizomycotina</taxon>
        <taxon>Sordariomycetes</taxon>
        <taxon>Hypocreomycetidae</taxon>
        <taxon>Hypocreales</taxon>
        <taxon>Nectriaceae</taxon>
        <taxon>Fusarium</taxon>
        <taxon>Fusarium oxysporum species complex</taxon>
    </lineage>
</organism>
<dbReference type="PROSITE" id="PS50893">
    <property type="entry name" value="ABC_TRANSPORTER_2"/>
    <property type="match status" value="1"/>
</dbReference>
<dbReference type="Gene3D" id="3.40.50.300">
    <property type="entry name" value="P-loop containing nucleotide triphosphate hydrolases"/>
    <property type="match status" value="1"/>
</dbReference>
<comment type="caution">
    <text evidence="10">The sequence shown here is derived from an EMBL/GenBank/DDBJ whole genome shotgun (WGS) entry which is preliminary data.</text>
</comment>